<protein>
    <submittedName>
        <fullName evidence="1">Uncharacterized protein</fullName>
    </submittedName>
</protein>
<keyword evidence="2" id="KW-1185">Reference proteome</keyword>
<dbReference type="Proteomes" id="UP001596105">
    <property type="component" value="Unassembled WGS sequence"/>
</dbReference>
<feature type="non-terminal residue" evidence="1">
    <location>
        <position position="1"/>
    </location>
</feature>
<gene>
    <name evidence="1" type="ORF">ACFPPD_06225</name>
</gene>
<name>A0ABW0LSQ8_9BACL</name>
<dbReference type="EMBL" id="JBHSMH010000010">
    <property type="protein sequence ID" value="MFC5468310.1"/>
    <property type="molecule type" value="Genomic_DNA"/>
</dbReference>
<sequence>SDDALIIQKKGTAPSKIWRTVPFLQIRTFSVASTDSEEDYLIAISGLEGGEGLTLTPDSVRLRRLSTILVR</sequence>
<comment type="caution">
    <text evidence="1">The sequence shown here is derived from an EMBL/GenBank/DDBJ whole genome shotgun (WGS) entry which is preliminary data.</text>
</comment>
<reference evidence="2" key="1">
    <citation type="journal article" date="2019" name="Int. J. Syst. Evol. Microbiol.">
        <title>The Global Catalogue of Microorganisms (GCM) 10K type strain sequencing project: providing services to taxonomists for standard genome sequencing and annotation.</title>
        <authorList>
            <consortium name="The Broad Institute Genomics Platform"/>
            <consortium name="The Broad Institute Genome Sequencing Center for Infectious Disease"/>
            <person name="Wu L."/>
            <person name="Ma J."/>
        </authorList>
    </citation>
    <scope>NUCLEOTIDE SEQUENCE [LARGE SCALE GENOMIC DNA]</scope>
    <source>
        <strain evidence="2">CCUG 57113</strain>
    </source>
</reference>
<dbReference type="RefSeq" id="WP_378081552.1">
    <property type="nucleotide sequence ID" value="NZ_JBHSMH010000010.1"/>
</dbReference>
<organism evidence="1 2">
    <name type="scientific">Cohnella suwonensis</name>
    <dbReference type="NCBI Taxonomy" id="696072"/>
    <lineage>
        <taxon>Bacteria</taxon>
        <taxon>Bacillati</taxon>
        <taxon>Bacillota</taxon>
        <taxon>Bacilli</taxon>
        <taxon>Bacillales</taxon>
        <taxon>Paenibacillaceae</taxon>
        <taxon>Cohnella</taxon>
    </lineage>
</organism>
<evidence type="ECO:0000313" key="1">
    <source>
        <dbReference type="EMBL" id="MFC5468310.1"/>
    </source>
</evidence>
<evidence type="ECO:0000313" key="2">
    <source>
        <dbReference type="Proteomes" id="UP001596105"/>
    </source>
</evidence>
<accession>A0ABW0LSQ8</accession>
<proteinExistence type="predicted"/>